<dbReference type="Gene3D" id="3.40.50.1820">
    <property type="entry name" value="alpha/beta hydrolase"/>
    <property type="match status" value="1"/>
</dbReference>
<protein>
    <submittedName>
        <fullName evidence="4">Prolyl oligopeptidase family serine peptidase</fullName>
    </submittedName>
</protein>
<evidence type="ECO:0000256" key="1">
    <source>
        <dbReference type="ARBA" id="ARBA00022729"/>
    </source>
</evidence>
<dbReference type="EMBL" id="CP089983">
    <property type="protein sequence ID" value="WXB09111.1"/>
    <property type="molecule type" value="Genomic_DNA"/>
</dbReference>
<evidence type="ECO:0000256" key="2">
    <source>
        <dbReference type="ARBA" id="ARBA00022801"/>
    </source>
</evidence>
<dbReference type="PANTHER" id="PTHR43037">
    <property type="entry name" value="UNNAMED PRODUCT-RELATED"/>
    <property type="match status" value="1"/>
</dbReference>
<dbReference type="SUPFAM" id="SSF53474">
    <property type="entry name" value="alpha/beta-Hydrolases"/>
    <property type="match status" value="1"/>
</dbReference>
<evidence type="ECO:0000313" key="4">
    <source>
        <dbReference type="EMBL" id="WXB09111.1"/>
    </source>
</evidence>
<accession>A0ABZ2LDU8</accession>
<dbReference type="Pfam" id="PF00756">
    <property type="entry name" value="Esterase"/>
    <property type="match status" value="1"/>
</dbReference>
<dbReference type="InterPro" id="IPR000801">
    <property type="entry name" value="Esterase-like"/>
</dbReference>
<dbReference type="SUPFAM" id="SSF56988">
    <property type="entry name" value="Anthrax protective antigen"/>
    <property type="match status" value="1"/>
</dbReference>
<organism evidence="4 5">
    <name type="scientific">Pendulispora rubella</name>
    <dbReference type="NCBI Taxonomy" id="2741070"/>
    <lineage>
        <taxon>Bacteria</taxon>
        <taxon>Pseudomonadati</taxon>
        <taxon>Myxococcota</taxon>
        <taxon>Myxococcia</taxon>
        <taxon>Myxococcales</taxon>
        <taxon>Sorangiineae</taxon>
        <taxon>Pendulisporaceae</taxon>
        <taxon>Pendulispora</taxon>
    </lineage>
</organism>
<dbReference type="PANTHER" id="PTHR43037:SF5">
    <property type="entry name" value="FERULOYL ESTERASE"/>
    <property type="match status" value="1"/>
</dbReference>
<dbReference type="InterPro" id="IPR050955">
    <property type="entry name" value="Plant_Biomass_Hydrol_Est"/>
</dbReference>
<dbReference type="Gene3D" id="2.60.120.260">
    <property type="entry name" value="Galactose-binding domain-like"/>
    <property type="match status" value="1"/>
</dbReference>
<name>A0ABZ2LDU8_9BACT</name>
<keyword evidence="5" id="KW-1185">Reference proteome</keyword>
<dbReference type="Proteomes" id="UP001374803">
    <property type="component" value="Chromosome"/>
</dbReference>
<sequence>MHELLKVRKARVIPFVALLAIGGSAAGISPLGISRAQPSTAGAGPTATGAAAGSTAPVAGPTRMAPGADGSLGAWLFLGPFRSATFVPKGTPVPVGVDALAVPPPGIDEKALSPELGRVGGFARWTLGSSADGPIDVLKALGPREGNVIGYAGGTLHVEQTGRYYLLVGADDGIRVNIDGKPVLSRDEPRPERDDDDLVALDLTAGDHPILMKLHQRDGGWALHVRLVDAQLAPPAGAYVTLPGTTVNDTRALASKMSSVSIDRGVRGDGYHPRLTVRFPEGTPLGVPLPVRTRLLPGLFDVQAGAMAPELGELTITLPVLRPDEAKFEDQDLNFETTVGERTVRTPFAPRHVVREAIAHADRTLASLAAPPSSGEPLLPPSWLKRGTVETVTHLRDRLMNYTSRGDSDLEIQREEAAELDAAVTMLDKKVDPYASRTGPQRRAYLAPEDGHLSEYGLYVPPSYKPGTTRKYPLIVIMHGLNGKPLAILRVLFGLDDQQHDSEWKDRHAMSPTYMGFPPLEAFVVAPNGHGNTMYRHLGMVDVMQVIDEVTSLYPIDPTRVTATGPSMGGSGSAALALRHPDMFAAAAPLCGYHSYFVRRDFVGKPIRPWERALASERSNSEWAFNGKDLPLFVVHGTLDWPEINSGVLIQRYEELQYSIIHEHPKLGHNVWATTYEGFKGANWLLSKTKNLHPASIRFRTARLRENTNAWLHIQEFTAPDVWGEVEARVKGRTAFEVMTKGVGALSLDRDEKLVDAQKPITVAIDGSTLTFGPADPLEMHREGAAWKAGERERPSDSVFKHGKITGPLRDVFHEPLLFVYGSEDPTQTRANEEVARAWARVSGGVEVRYPILSDTEFFAKGEVLANSRALFLVGNAKSNRVVRSLESDFPIRIDGDTVLVGDKVFKGNQLGAAFIRPNPKRADRYVVVVEGVDALGTWRSLSLPDLIPDFVVYDEKVAPARGQVLLNNGAVLAAGFFRNDWSIPATMGDPLARSARPAARTEHDATPYLP</sequence>
<proteinExistence type="predicted"/>
<evidence type="ECO:0000256" key="3">
    <source>
        <dbReference type="SAM" id="MobiDB-lite"/>
    </source>
</evidence>
<keyword evidence="2" id="KW-0378">Hydrolase</keyword>
<dbReference type="RefSeq" id="WP_394838783.1">
    <property type="nucleotide sequence ID" value="NZ_CP089929.1"/>
</dbReference>
<dbReference type="InterPro" id="IPR029058">
    <property type="entry name" value="AB_hydrolase_fold"/>
</dbReference>
<reference evidence="4" key="1">
    <citation type="submission" date="2021-12" db="EMBL/GenBank/DDBJ databases">
        <title>Discovery of the Pendulisporaceae a myxobacterial family with distinct sporulation behavior and unique specialized metabolism.</title>
        <authorList>
            <person name="Garcia R."/>
            <person name="Popoff A."/>
            <person name="Bader C.D."/>
            <person name="Loehr J."/>
            <person name="Walesch S."/>
            <person name="Walt C."/>
            <person name="Boldt J."/>
            <person name="Bunk B."/>
            <person name="Haeckl F.J.F.P.J."/>
            <person name="Gunesch A.P."/>
            <person name="Birkelbach J."/>
            <person name="Nuebel U."/>
            <person name="Pietschmann T."/>
            <person name="Bach T."/>
            <person name="Mueller R."/>
        </authorList>
    </citation>
    <scope>NUCLEOTIDE SEQUENCE</scope>
    <source>
        <strain evidence="4">MSr11367</strain>
    </source>
</reference>
<feature type="region of interest" description="Disordered" evidence="3">
    <location>
        <begin position="36"/>
        <end position="58"/>
    </location>
</feature>
<gene>
    <name evidence="4" type="ORF">LVJ94_17985</name>
</gene>
<keyword evidence="1" id="KW-0732">Signal</keyword>
<evidence type="ECO:0000313" key="5">
    <source>
        <dbReference type="Proteomes" id="UP001374803"/>
    </source>
</evidence>